<sequence length="185" mass="21625">MGNGTAVWPLPGPVSNRLLTSGWPPIRIIEKWRASLREKHRQPHDTRMVRRRVNRIQGYGAKARETGQPLPLQCPYRETQDLPAFNRRYSPGLHAERATQRYANGRTTRLPTCRVHFEESTLQNHVLGQDILPHRRMNTRNPHEQPDRESCIWVCRRLLQRASTSCTQASKQYKYSHTNSPDREQ</sequence>
<keyword evidence="2" id="KW-1185">Reference proteome</keyword>
<reference evidence="1 2" key="1">
    <citation type="journal article" date="2019" name="BMC Genomics">
        <title>New insights from Opisthorchis felineus genome: update on genomics of the epidemiologically important liver flukes.</title>
        <authorList>
            <person name="Ershov N.I."/>
            <person name="Mordvinov V.A."/>
            <person name="Prokhortchouk E.B."/>
            <person name="Pakharukova M.Y."/>
            <person name="Gunbin K.V."/>
            <person name="Ustyantsev K."/>
            <person name="Genaev M.A."/>
            <person name="Blinov A.G."/>
            <person name="Mazur A."/>
            <person name="Boulygina E."/>
            <person name="Tsygankova S."/>
            <person name="Khrameeva E."/>
            <person name="Chekanov N."/>
            <person name="Fan G."/>
            <person name="Xiao A."/>
            <person name="Zhang H."/>
            <person name="Xu X."/>
            <person name="Yang H."/>
            <person name="Solovyev V."/>
            <person name="Lee S.M."/>
            <person name="Liu X."/>
            <person name="Afonnikov D.A."/>
            <person name="Skryabin K.G."/>
        </authorList>
    </citation>
    <scope>NUCLEOTIDE SEQUENCE [LARGE SCALE GENOMIC DNA]</scope>
    <source>
        <strain evidence="1">AK-0245</strain>
        <tissue evidence="1">Whole organism</tissue>
    </source>
</reference>
<accession>A0A4S2LCX2</accession>
<comment type="caution">
    <text evidence="1">The sequence shown here is derived from an EMBL/GenBank/DDBJ whole genome shotgun (WGS) entry which is preliminary data.</text>
</comment>
<evidence type="ECO:0000313" key="1">
    <source>
        <dbReference type="EMBL" id="TGZ61110.1"/>
    </source>
</evidence>
<dbReference type="AlphaFoldDB" id="A0A4S2LCX2"/>
<name>A0A4S2LCX2_OPIFE</name>
<dbReference type="Proteomes" id="UP000308267">
    <property type="component" value="Unassembled WGS sequence"/>
</dbReference>
<gene>
    <name evidence="1" type="ORF">CRM22_008169</name>
</gene>
<dbReference type="EMBL" id="SJOL01008105">
    <property type="protein sequence ID" value="TGZ61110.1"/>
    <property type="molecule type" value="Genomic_DNA"/>
</dbReference>
<protein>
    <submittedName>
        <fullName evidence="1">Uncharacterized protein</fullName>
    </submittedName>
</protein>
<evidence type="ECO:0000313" key="2">
    <source>
        <dbReference type="Proteomes" id="UP000308267"/>
    </source>
</evidence>
<proteinExistence type="predicted"/>
<organism evidence="1 2">
    <name type="scientific">Opisthorchis felineus</name>
    <dbReference type="NCBI Taxonomy" id="147828"/>
    <lineage>
        <taxon>Eukaryota</taxon>
        <taxon>Metazoa</taxon>
        <taxon>Spiralia</taxon>
        <taxon>Lophotrochozoa</taxon>
        <taxon>Platyhelminthes</taxon>
        <taxon>Trematoda</taxon>
        <taxon>Digenea</taxon>
        <taxon>Opisthorchiida</taxon>
        <taxon>Opisthorchiata</taxon>
        <taxon>Opisthorchiidae</taxon>
        <taxon>Opisthorchis</taxon>
    </lineage>
</organism>